<keyword evidence="4 7" id="KW-0496">Mitochondrion</keyword>
<evidence type="ECO:0000256" key="6">
    <source>
        <dbReference type="ARBA" id="ARBA00045572"/>
    </source>
</evidence>
<dbReference type="PROSITE" id="PS01071">
    <property type="entry name" value="GRPE"/>
    <property type="match status" value="1"/>
</dbReference>
<dbReference type="EMBL" id="JASPKY010000031">
    <property type="protein sequence ID" value="KAK9747410.1"/>
    <property type="molecule type" value="Genomic_DNA"/>
</dbReference>
<dbReference type="SUPFAM" id="SSF58014">
    <property type="entry name" value="Coiled-coil domain of nucleotide exchange factor GrpE"/>
    <property type="match status" value="1"/>
</dbReference>
<accession>A0AAW1ML61</accession>
<dbReference type="PANTHER" id="PTHR21237:SF23">
    <property type="entry name" value="GRPE PROTEIN HOMOLOG, MITOCHONDRIAL"/>
    <property type="match status" value="1"/>
</dbReference>
<dbReference type="GO" id="GO:0000774">
    <property type="term" value="F:adenyl-nucleotide exchange factor activity"/>
    <property type="evidence" value="ECO:0007669"/>
    <property type="project" value="InterPro"/>
</dbReference>
<comment type="similarity">
    <text evidence="2 8">Belongs to the GrpE family.</text>
</comment>
<dbReference type="GO" id="GO:0001405">
    <property type="term" value="C:PAM complex, Tim23 associated import motor"/>
    <property type="evidence" value="ECO:0007669"/>
    <property type="project" value="TreeGrafter"/>
</dbReference>
<dbReference type="InterPro" id="IPR000740">
    <property type="entry name" value="GrpE"/>
</dbReference>
<evidence type="ECO:0000256" key="3">
    <source>
        <dbReference type="ARBA" id="ARBA00022946"/>
    </source>
</evidence>
<dbReference type="InterPro" id="IPR009012">
    <property type="entry name" value="GrpE_head"/>
</dbReference>
<dbReference type="SUPFAM" id="SSF51064">
    <property type="entry name" value="Head domain of nucleotide exchange factor GrpE"/>
    <property type="match status" value="1"/>
</dbReference>
<evidence type="ECO:0000256" key="4">
    <source>
        <dbReference type="ARBA" id="ARBA00023128"/>
    </source>
</evidence>
<dbReference type="GO" id="GO:0051082">
    <property type="term" value="F:unfolded protein binding"/>
    <property type="evidence" value="ECO:0007669"/>
    <property type="project" value="TreeGrafter"/>
</dbReference>
<evidence type="ECO:0000256" key="2">
    <source>
        <dbReference type="ARBA" id="ARBA00009054"/>
    </source>
</evidence>
<evidence type="ECO:0000313" key="11">
    <source>
        <dbReference type="Proteomes" id="UP001458880"/>
    </source>
</evidence>
<comment type="subcellular location">
    <subcellularLocation>
        <location evidence="1 7">Mitochondrion matrix</location>
    </subcellularLocation>
</comment>
<keyword evidence="11" id="KW-1185">Reference proteome</keyword>
<evidence type="ECO:0000256" key="1">
    <source>
        <dbReference type="ARBA" id="ARBA00004305"/>
    </source>
</evidence>
<dbReference type="Proteomes" id="UP001458880">
    <property type="component" value="Unassembled WGS sequence"/>
</dbReference>
<reference evidence="10 11" key="1">
    <citation type="journal article" date="2024" name="BMC Genomics">
        <title>De novo assembly and annotation of Popillia japonica's genome with initial clues to its potential as an invasive pest.</title>
        <authorList>
            <person name="Cucini C."/>
            <person name="Boschi S."/>
            <person name="Funari R."/>
            <person name="Cardaioli E."/>
            <person name="Iannotti N."/>
            <person name="Marturano G."/>
            <person name="Paoli F."/>
            <person name="Bruttini M."/>
            <person name="Carapelli A."/>
            <person name="Frati F."/>
            <person name="Nardi F."/>
        </authorList>
    </citation>
    <scope>NUCLEOTIDE SEQUENCE [LARGE SCALE GENOMIC DNA]</scope>
    <source>
        <strain evidence="10">DMR45628</strain>
    </source>
</reference>
<dbReference type="AlphaFoldDB" id="A0AAW1ML61"/>
<proteinExistence type="inferred from homology"/>
<gene>
    <name evidence="10" type="ORF">QE152_g5336</name>
</gene>
<feature type="compositionally biased region" description="Polar residues" evidence="9">
    <location>
        <begin position="43"/>
        <end position="53"/>
    </location>
</feature>
<dbReference type="GO" id="GO:0006457">
    <property type="term" value="P:protein folding"/>
    <property type="evidence" value="ECO:0007669"/>
    <property type="project" value="InterPro"/>
</dbReference>
<dbReference type="GO" id="GO:0051087">
    <property type="term" value="F:protein-folding chaperone binding"/>
    <property type="evidence" value="ECO:0007669"/>
    <property type="project" value="InterPro"/>
</dbReference>
<dbReference type="Gene3D" id="3.90.20.20">
    <property type="match status" value="1"/>
</dbReference>
<protein>
    <recommendedName>
        <fullName evidence="7">GrpE protein homolog</fullName>
    </recommendedName>
</protein>
<evidence type="ECO:0000256" key="7">
    <source>
        <dbReference type="RuleBase" id="RU000640"/>
    </source>
</evidence>
<evidence type="ECO:0000256" key="8">
    <source>
        <dbReference type="RuleBase" id="RU004478"/>
    </source>
</evidence>
<dbReference type="GO" id="GO:0042803">
    <property type="term" value="F:protein homodimerization activity"/>
    <property type="evidence" value="ECO:0007669"/>
    <property type="project" value="InterPro"/>
</dbReference>
<dbReference type="FunFam" id="3.90.20.20:FF:000003">
    <property type="entry name" value="GrpE protein homolog"/>
    <property type="match status" value="1"/>
</dbReference>
<keyword evidence="5 7" id="KW-0143">Chaperone</keyword>
<evidence type="ECO:0000256" key="5">
    <source>
        <dbReference type="ARBA" id="ARBA00023186"/>
    </source>
</evidence>
<name>A0AAW1ML61_POPJA</name>
<comment type="function">
    <text evidence="6">Essential component of the PAM complex, a complex required for the translocation of transit peptide-containing proteins from the inner membrane into the mitochondrial matrix in an ATP-dependent manner. Seems to control the nucleotide-dependent binding of mitochondrial HSP70 to substrate proteins.</text>
</comment>
<dbReference type="Pfam" id="PF01025">
    <property type="entry name" value="GrpE"/>
    <property type="match status" value="1"/>
</dbReference>
<dbReference type="PANTHER" id="PTHR21237">
    <property type="entry name" value="GRPE PROTEIN"/>
    <property type="match status" value="1"/>
</dbReference>
<dbReference type="CDD" id="cd00446">
    <property type="entry name" value="GrpE"/>
    <property type="match status" value="1"/>
</dbReference>
<evidence type="ECO:0000313" key="10">
    <source>
        <dbReference type="EMBL" id="KAK9747410.1"/>
    </source>
</evidence>
<keyword evidence="3" id="KW-0809">Transit peptide</keyword>
<dbReference type="PRINTS" id="PR00773">
    <property type="entry name" value="GRPEPROTEIN"/>
</dbReference>
<dbReference type="HAMAP" id="MF_01151">
    <property type="entry name" value="GrpE"/>
    <property type="match status" value="1"/>
</dbReference>
<comment type="caution">
    <text evidence="10">The sequence shown here is derived from an EMBL/GenBank/DDBJ whole genome shotgun (WGS) entry which is preliminary data.</text>
</comment>
<organism evidence="10 11">
    <name type="scientific">Popillia japonica</name>
    <name type="common">Japanese beetle</name>
    <dbReference type="NCBI Taxonomy" id="7064"/>
    <lineage>
        <taxon>Eukaryota</taxon>
        <taxon>Metazoa</taxon>
        <taxon>Ecdysozoa</taxon>
        <taxon>Arthropoda</taxon>
        <taxon>Hexapoda</taxon>
        <taxon>Insecta</taxon>
        <taxon>Pterygota</taxon>
        <taxon>Neoptera</taxon>
        <taxon>Endopterygota</taxon>
        <taxon>Coleoptera</taxon>
        <taxon>Polyphaga</taxon>
        <taxon>Scarabaeiformia</taxon>
        <taxon>Scarabaeidae</taxon>
        <taxon>Rutelinae</taxon>
        <taxon>Popillia</taxon>
    </lineage>
</organism>
<feature type="region of interest" description="Disordered" evidence="9">
    <location>
        <begin position="38"/>
        <end position="57"/>
    </location>
</feature>
<sequence length="218" mass="24900">MALTKAHTGFKYRQLFSENTIRKLWPVLRNLCQSVVSEHKTQKQAPTPAQTDSKQNEELDRLNKEIAELNLKNSDLLDKYKRALADGENLRTRSAKQISEAKIYAIQNFCKDLLDVADVLNKATESVPREEINDKNIHLKNLYEGLVMTKAQLQMVFKRHGLEAVDPSENEKFDPNFHEALYQKELEDKESGSIIAVSKVGYKLHNRVIRPALVGVAK</sequence>
<dbReference type="FunFam" id="2.30.22.10:FF:000002">
    <property type="entry name" value="GrpE protein homolog"/>
    <property type="match status" value="1"/>
</dbReference>
<evidence type="ECO:0000256" key="9">
    <source>
        <dbReference type="SAM" id="MobiDB-lite"/>
    </source>
</evidence>
<dbReference type="InterPro" id="IPR013805">
    <property type="entry name" value="GrpE_CC"/>
</dbReference>
<dbReference type="Gene3D" id="2.30.22.10">
    <property type="entry name" value="Head domain of nucleotide exchange factor GrpE"/>
    <property type="match status" value="1"/>
</dbReference>
<dbReference type="GO" id="GO:0030150">
    <property type="term" value="P:protein import into mitochondrial matrix"/>
    <property type="evidence" value="ECO:0007669"/>
    <property type="project" value="TreeGrafter"/>
</dbReference>